<reference evidence="2 3" key="2">
    <citation type="submission" date="2018-11" db="EMBL/GenBank/DDBJ databases">
        <authorList>
            <consortium name="Pathogen Informatics"/>
        </authorList>
    </citation>
    <scope>NUCLEOTIDE SEQUENCE [LARGE SCALE GENOMIC DNA]</scope>
</reference>
<evidence type="ECO:0000256" key="1">
    <source>
        <dbReference type="SAM" id="MobiDB-lite"/>
    </source>
</evidence>
<accession>A0A183EDN9</accession>
<evidence type="ECO:0000313" key="2">
    <source>
        <dbReference type="EMBL" id="VDN33107.1"/>
    </source>
</evidence>
<dbReference type="WBParaSite" id="GPUH_0001910501-mRNA-1">
    <property type="protein sequence ID" value="GPUH_0001910501-mRNA-1"/>
    <property type="gene ID" value="GPUH_0001910501"/>
</dbReference>
<feature type="region of interest" description="Disordered" evidence="1">
    <location>
        <begin position="173"/>
        <end position="309"/>
    </location>
</feature>
<organism evidence="4">
    <name type="scientific">Gongylonema pulchrum</name>
    <dbReference type="NCBI Taxonomy" id="637853"/>
    <lineage>
        <taxon>Eukaryota</taxon>
        <taxon>Metazoa</taxon>
        <taxon>Ecdysozoa</taxon>
        <taxon>Nematoda</taxon>
        <taxon>Chromadorea</taxon>
        <taxon>Rhabditida</taxon>
        <taxon>Spirurina</taxon>
        <taxon>Spiruromorpha</taxon>
        <taxon>Spiruroidea</taxon>
        <taxon>Gongylonematidae</taxon>
        <taxon>Gongylonema</taxon>
    </lineage>
</organism>
<keyword evidence="3" id="KW-1185">Reference proteome</keyword>
<feature type="compositionally biased region" description="Polar residues" evidence="1">
    <location>
        <begin position="224"/>
        <end position="234"/>
    </location>
</feature>
<dbReference type="EMBL" id="UYRT01087877">
    <property type="protein sequence ID" value="VDN33107.1"/>
    <property type="molecule type" value="Genomic_DNA"/>
</dbReference>
<gene>
    <name evidence="2" type="ORF">GPUH_LOCUS19080</name>
</gene>
<feature type="compositionally biased region" description="Basic and acidic residues" evidence="1">
    <location>
        <begin position="187"/>
        <end position="215"/>
    </location>
</feature>
<protein>
    <submittedName>
        <fullName evidence="4">N-acetyltransferase domain-containing protein</fullName>
    </submittedName>
</protein>
<evidence type="ECO:0000313" key="4">
    <source>
        <dbReference type="WBParaSite" id="GPUH_0001910501-mRNA-1"/>
    </source>
</evidence>
<feature type="compositionally biased region" description="Low complexity" evidence="1">
    <location>
        <begin position="288"/>
        <end position="303"/>
    </location>
</feature>
<feature type="compositionally biased region" description="Polar residues" evidence="1">
    <location>
        <begin position="247"/>
        <end position="258"/>
    </location>
</feature>
<sequence length="309" mass="35164">MDRMACCGIHRRRSETASCEQCLSQFLFQMQPAGCILIDFVIVGDHCLVSSANAKLCTLNSESSPPERMYVALEQTPVIQGYGRETTARRLLRLVAISRSHRHGLKVYDYVPTWSHIVSNRRNAWEEKAKNTEARVQMHPSSKIAPEERPHWYNKANQTHNLWQNEANRLSRSGAGFGDATQTSYDYVHHGESRKSREEFGSQKGRTEYSTDDRPGGSYDGGFVSQTHYTTQAGRRTENGQWREGQYYSSYAASQKQQYKTEHGAPTPPGTYRSYPAAIPISPPQADSSSKQQQRQEQDQLTSGWQYQR</sequence>
<name>A0A183EDN9_9BILA</name>
<dbReference type="AlphaFoldDB" id="A0A183EDN9"/>
<evidence type="ECO:0000313" key="3">
    <source>
        <dbReference type="Proteomes" id="UP000271098"/>
    </source>
</evidence>
<dbReference type="OrthoDB" id="10621979at2759"/>
<proteinExistence type="predicted"/>
<dbReference type="Proteomes" id="UP000271098">
    <property type="component" value="Unassembled WGS sequence"/>
</dbReference>
<reference evidence="4" key="1">
    <citation type="submission" date="2016-06" db="UniProtKB">
        <authorList>
            <consortium name="WormBaseParasite"/>
        </authorList>
    </citation>
    <scope>IDENTIFICATION</scope>
</reference>